<dbReference type="EMBL" id="CP070968">
    <property type="protein sequence ID" value="QSF54807.1"/>
    <property type="molecule type" value="Genomic_DNA"/>
</dbReference>
<dbReference type="RefSeq" id="WP_205682241.1">
    <property type="nucleotide sequence ID" value="NZ_CP070968.1"/>
</dbReference>
<evidence type="ECO:0000256" key="3">
    <source>
        <dbReference type="ARBA" id="ARBA00023163"/>
    </source>
</evidence>
<gene>
    <name evidence="5" type="ORF">JX001_03030</name>
</gene>
<dbReference type="Proteomes" id="UP000662957">
    <property type="component" value="Chromosome"/>
</dbReference>
<sequence length="168" mass="18279">MATFQTAVIDDASKVLMNRTGKRLDEIDQRLVGLLRRDARRTTAALARDLNLSRTAVQARIARLERDGIIRGYTTTIASDAETGVSALVTLSITVRPCSRVTDHLASWSEVERIFSIAGDRDAVLVVLVTSPQALSELADRLRTVEGVGDVETTVILSEQAGSVTRPF</sequence>
<dbReference type="InterPro" id="IPR011008">
    <property type="entry name" value="Dimeric_a/b-barrel"/>
</dbReference>
<dbReference type="Gene3D" id="1.10.10.10">
    <property type="entry name" value="Winged helix-like DNA-binding domain superfamily/Winged helix DNA-binding domain"/>
    <property type="match status" value="1"/>
</dbReference>
<dbReference type="InterPro" id="IPR036390">
    <property type="entry name" value="WH_DNA-bd_sf"/>
</dbReference>
<dbReference type="SUPFAM" id="SSF46785">
    <property type="entry name" value="Winged helix' DNA-binding domain"/>
    <property type="match status" value="1"/>
</dbReference>
<dbReference type="PRINTS" id="PR00033">
    <property type="entry name" value="HTHASNC"/>
</dbReference>
<dbReference type="Pfam" id="PF13404">
    <property type="entry name" value="HTH_AsnC-type"/>
    <property type="match status" value="1"/>
</dbReference>
<dbReference type="InterPro" id="IPR000485">
    <property type="entry name" value="AsnC-type_HTH_dom"/>
</dbReference>
<keyword evidence="1" id="KW-0805">Transcription regulation</keyword>
<dbReference type="PROSITE" id="PS50956">
    <property type="entry name" value="HTH_ASNC_2"/>
    <property type="match status" value="1"/>
</dbReference>
<dbReference type="InterPro" id="IPR019887">
    <property type="entry name" value="Tscrpt_reg_AsnC/Lrp_C"/>
</dbReference>
<evidence type="ECO:0000256" key="1">
    <source>
        <dbReference type="ARBA" id="ARBA00023015"/>
    </source>
</evidence>
<accession>A0ABX7LSF7</accession>
<evidence type="ECO:0000256" key="2">
    <source>
        <dbReference type="ARBA" id="ARBA00023125"/>
    </source>
</evidence>
<dbReference type="Gene3D" id="3.30.70.920">
    <property type="match status" value="1"/>
</dbReference>
<keyword evidence="6" id="KW-1185">Reference proteome</keyword>
<evidence type="ECO:0000313" key="5">
    <source>
        <dbReference type="EMBL" id="QSF54807.1"/>
    </source>
</evidence>
<dbReference type="Pfam" id="PF01037">
    <property type="entry name" value="AsnC_trans_reg"/>
    <property type="match status" value="1"/>
</dbReference>
<dbReference type="InterPro" id="IPR019885">
    <property type="entry name" value="Tscrpt_reg_HTH_AsnC-type_CS"/>
</dbReference>
<dbReference type="SUPFAM" id="SSF54909">
    <property type="entry name" value="Dimeric alpha+beta barrel"/>
    <property type="match status" value="1"/>
</dbReference>
<feature type="domain" description="HTH asnC-type" evidence="4">
    <location>
        <begin position="24"/>
        <end position="86"/>
    </location>
</feature>
<keyword evidence="3" id="KW-0804">Transcription</keyword>
<evidence type="ECO:0000313" key="6">
    <source>
        <dbReference type="Proteomes" id="UP000662957"/>
    </source>
</evidence>
<dbReference type="InterPro" id="IPR036388">
    <property type="entry name" value="WH-like_DNA-bd_sf"/>
</dbReference>
<organism evidence="5 6">
    <name type="scientific">Brevundimonas fontaquae</name>
    <dbReference type="NCBI Taxonomy" id="2813778"/>
    <lineage>
        <taxon>Bacteria</taxon>
        <taxon>Pseudomonadati</taxon>
        <taxon>Pseudomonadota</taxon>
        <taxon>Alphaproteobacteria</taxon>
        <taxon>Caulobacterales</taxon>
        <taxon>Caulobacteraceae</taxon>
        <taxon>Brevundimonas</taxon>
    </lineage>
</organism>
<dbReference type="PANTHER" id="PTHR30154:SF34">
    <property type="entry name" value="TRANSCRIPTIONAL REGULATOR AZLB"/>
    <property type="match status" value="1"/>
</dbReference>
<dbReference type="SMART" id="SM00344">
    <property type="entry name" value="HTH_ASNC"/>
    <property type="match status" value="1"/>
</dbReference>
<dbReference type="InterPro" id="IPR019888">
    <property type="entry name" value="Tscrpt_reg_AsnC-like"/>
</dbReference>
<proteinExistence type="predicted"/>
<protein>
    <submittedName>
        <fullName evidence="5">Lrp/AsnC family transcriptional regulator</fullName>
    </submittedName>
</protein>
<dbReference type="PANTHER" id="PTHR30154">
    <property type="entry name" value="LEUCINE-RESPONSIVE REGULATORY PROTEIN"/>
    <property type="match status" value="1"/>
</dbReference>
<name>A0ABX7LSF7_9CAUL</name>
<evidence type="ECO:0000259" key="4">
    <source>
        <dbReference type="PROSITE" id="PS50956"/>
    </source>
</evidence>
<keyword evidence="2" id="KW-0238">DNA-binding</keyword>
<dbReference type="PROSITE" id="PS00519">
    <property type="entry name" value="HTH_ASNC_1"/>
    <property type="match status" value="1"/>
</dbReference>
<reference evidence="5 6" key="1">
    <citation type="submission" date="2021-02" db="EMBL/GenBank/DDBJ databases">
        <title>Brevundimonas sp. CS1 genome sequence.</title>
        <authorList>
            <person name="Lee K."/>
            <person name="Choi Y.-J."/>
            <person name="Son H.-R."/>
        </authorList>
    </citation>
    <scope>NUCLEOTIDE SEQUENCE [LARGE SCALE GENOMIC DNA]</scope>
    <source>
        <strain evidence="5 6">CS1</strain>
    </source>
</reference>